<keyword evidence="4 8" id="KW-0378">Hydrolase</keyword>
<keyword evidence="6 8" id="KW-0443">Lipid metabolism</keyword>
<dbReference type="SUPFAM" id="SSF52151">
    <property type="entry name" value="FabD/lysophospholipase-like"/>
    <property type="match status" value="1"/>
</dbReference>
<feature type="signal peptide" evidence="9">
    <location>
        <begin position="1"/>
        <end position="20"/>
    </location>
</feature>
<dbReference type="PANTHER" id="PTHR10728:SF33">
    <property type="entry name" value="LYSOPHOSPHOLIPASE 1-RELATED"/>
    <property type="match status" value="1"/>
</dbReference>
<dbReference type="PROSITE" id="PS51210">
    <property type="entry name" value="PLA2C"/>
    <property type="match status" value="1"/>
</dbReference>
<name>A0ABP1CS66_9APHY</name>
<reference evidence="12" key="1">
    <citation type="submission" date="2024-04" db="EMBL/GenBank/DDBJ databases">
        <authorList>
            <person name="Shaw F."/>
            <person name="Minotto A."/>
        </authorList>
    </citation>
    <scope>NUCLEOTIDE SEQUENCE [LARGE SCALE GENOMIC DNA]</scope>
</reference>
<evidence type="ECO:0000256" key="4">
    <source>
        <dbReference type="ARBA" id="ARBA00022801"/>
    </source>
</evidence>
<evidence type="ECO:0000256" key="3">
    <source>
        <dbReference type="ARBA" id="ARBA00022729"/>
    </source>
</evidence>
<protein>
    <recommendedName>
        <fullName evidence="2 9">Lysophospholipase</fullName>
        <ecNumber evidence="2 9">3.1.1.5</ecNumber>
    </recommendedName>
</protein>
<keyword evidence="5 8" id="KW-0442">Lipid degradation</keyword>
<gene>
    <name evidence="11" type="ORF">GFSPODELE1_LOCUS2196</name>
</gene>
<feature type="chain" id="PRO_5044951521" description="Lysophospholipase" evidence="9">
    <location>
        <begin position="21"/>
        <end position="611"/>
    </location>
</feature>
<dbReference type="Gene3D" id="3.40.1090.10">
    <property type="entry name" value="Cytosolic phospholipase A2 catalytic domain"/>
    <property type="match status" value="1"/>
</dbReference>
<dbReference type="InterPro" id="IPR016035">
    <property type="entry name" value="Acyl_Trfase/lysoPLipase"/>
</dbReference>
<evidence type="ECO:0000256" key="7">
    <source>
        <dbReference type="ARBA" id="ARBA00023180"/>
    </source>
</evidence>
<proteinExistence type="inferred from homology"/>
<evidence type="ECO:0000313" key="12">
    <source>
        <dbReference type="Proteomes" id="UP001497453"/>
    </source>
</evidence>
<dbReference type="InterPro" id="IPR002642">
    <property type="entry name" value="LysoPLipase_cat_dom"/>
</dbReference>
<dbReference type="EMBL" id="OZ037953">
    <property type="protein sequence ID" value="CAL1698538.1"/>
    <property type="molecule type" value="Genomic_DNA"/>
</dbReference>
<comment type="similarity">
    <text evidence="1 9">Belongs to the lysophospholipase family.</text>
</comment>
<comment type="catalytic activity">
    <reaction evidence="9">
        <text>a 1-acyl-sn-glycero-3-phosphocholine + H2O = sn-glycerol 3-phosphocholine + a fatty acid + H(+)</text>
        <dbReference type="Rhea" id="RHEA:15177"/>
        <dbReference type="ChEBI" id="CHEBI:15377"/>
        <dbReference type="ChEBI" id="CHEBI:15378"/>
        <dbReference type="ChEBI" id="CHEBI:16870"/>
        <dbReference type="ChEBI" id="CHEBI:28868"/>
        <dbReference type="ChEBI" id="CHEBI:58168"/>
        <dbReference type="EC" id="3.1.1.5"/>
    </reaction>
</comment>
<dbReference type="Proteomes" id="UP001497453">
    <property type="component" value="Chromosome 10"/>
</dbReference>
<evidence type="ECO:0000313" key="11">
    <source>
        <dbReference type="EMBL" id="CAL1698538.1"/>
    </source>
</evidence>
<organism evidence="11 12">
    <name type="scientific">Somion occarium</name>
    <dbReference type="NCBI Taxonomy" id="3059160"/>
    <lineage>
        <taxon>Eukaryota</taxon>
        <taxon>Fungi</taxon>
        <taxon>Dikarya</taxon>
        <taxon>Basidiomycota</taxon>
        <taxon>Agaricomycotina</taxon>
        <taxon>Agaricomycetes</taxon>
        <taxon>Polyporales</taxon>
        <taxon>Cerrenaceae</taxon>
        <taxon>Somion</taxon>
    </lineage>
</organism>
<evidence type="ECO:0000256" key="2">
    <source>
        <dbReference type="ARBA" id="ARBA00013274"/>
    </source>
</evidence>
<accession>A0ABP1CS66</accession>
<evidence type="ECO:0000256" key="9">
    <source>
        <dbReference type="RuleBase" id="RU362103"/>
    </source>
</evidence>
<keyword evidence="3 9" id="KW-0732">Signal</keyword>
<evidence type="ECO:0000259" key="10">
    <source>
        <dbReference type="PROSITE" id="PS51210"/>
    </source>
</evidence>
<dbReference type="Pfam" id="PF01735">
    <property type="entry name" value="PLA2_B"/>
    <property type="match status" value="1"/>
</dbReference>
<sequence>MHALVIIAVYIGIALLPTTAQNAASDAFTPKFDYCPPGTSLIRSTGATSQTLGPDEERYISTRKRDVLPAAWSSYLQNVGNRAKALDLELPEYVSRVLSMPGLNPSLGIAISGGGWKAATFGAASLNALDSRNQTATKLGTGGLLQAASYMTGLSGSSWLLMSLVQANFPTFEELIFGTASNATQSKENLFPGWLGQFDLLQPGNTNQSLDFVQSLLTDVKGKFDVGFPVTLIDVWGRTLSRHFVNGTTPENFFDTNITHGAGVTLSSLASLPIFQDHGIPFPIVVSDSISTAPNTSALFNLTGAVVPLTNPILEFNIFETGSYDPMLSAFTPTKFLGSPNDSVCVTGFDQVGYIQGSSGGLFSIFNTSAETLAASPVGGLLTLLNATFTQPGIRLDAAALPNPFFGHAKDTFADSGEKILRLIDGAENGEGTPYQPLLVKARGVDTIIAIDVQGDNALEFTEGLSVIASQERASILSSVYSFPSVPTSVETWRSENLAKHPTFFGCNSTSRDVPLLIYIANGAPPLGQVAVTNVSTTLTIFPPEQARAIFDQSFDIATQGIPVLNMFGYIEKDPEWPICLACAVVDRMRLKSGAQRSGICASCLDRYCWS</sequence>
<dbReference type="SMART" id="SM00022">
    <property type="entry name" value="PLAc"/>
    <property type="match status" value="1"/>
</dbReference>
<evidence type="ECO:0000256" key="5">
    <source>
        <dbReference type="ARBA" id="ARBA00022963"/>
    </source>
</evidence>
<keyword evidence="7" id="KW-0325">Glycoprotein</keyword>
<keyword evidence="12" id="KW-1185">Reference proteome</keyword>
<evidence type="ECO:0000256" key="8">
    <source>
        <dbReference type="PROSITE-ProRule" id="PRU00555"/>
    </source>
</evidence>
<feature type="domain" description="PLA2c" evidence="10">
    <location>
        <begin position="34"/>
        <end position="611"/>
    </location>
</feature>
<evidence type="ECO:0000256" key="1">
    <source>
        <dbReference type="ARBA" id="ARBA00008780"/>
    </source>
</evidence>
<dbReference type="PANTHER" id="PTHR10728">
    <property type="entry name" value="CYTOSOLIC PHOSPHOLIPASE A2"/>
    <property type="match status" value="1"/>
</dbReference>
<evidence type="ECO:0000256" key="6">
    <source>
        <dbReference type="ARBA" id="ARBA00023098"/>
    </source>
</evidence>
<dbReference type="EC" id="3.1.1.5" evidence="2 9"/>